<evidence type="ECO:0000313" key="2">
    <source>
        <dbReference type="Proteomes" id="UP000264492"/>
    </source>
</evidence>
<evidence type="ECO:0000313" key="1">
    <source>
        <dbReference type="EMBL" id="RDZ26572.1"/>
    </source>
</evidence>
<reference evidence="1 2" key="1">
    <citation type="submission" date="2018-08" db="EMBL/GenBank/DDBJ databases">
        <title>Lysobacter sp. zong2l5, whole genome shotgun sequence.</title>
        <authorList>
            <person name="Zhang X."/>
            <person name="Feng G."/>
            <person name="Zhu H."/>
        </authorList>
    </citation>
    <scope>NUCLEOTIDE SEQUENCE [LARGE SCALE GENOMIC DNA]</scope>
    <source>
        <strain evidence="2">zong2l5</strain>
    </source>
</reference>
<sequence>MSDSLLDCQGSTIRAGDSVRVIGVPDLSGMAQPYREQSLRVFQHIVGSYKTVAEIDEDGQVWLRFGIRKGPLSGWHSLGIELHLLRLRRSRTVSAN</sequence>
<protein>
    <submittedName>
        <fullName evidence="1">Uncharacterized protein</fullName>
    </submittedName>
</protein>
<name>A0A371JY78_9GAMM</name>
<gene>
    <name evidence="1" type="ORF">DX914_16430</name>
</gene>
<dbReference type="EMBL" id="QTSU01000003">
    <property type="protein sequence ID" value="RDZ26572.1"/>
    <property type="molecule type" value="Genomic_DNA"/>
</dbReference>
<proteinExistence type="predicted"/>
<dbReference type="RefSeq" id="WP_115860732.1">
    <property type="nucleotide sequence ID" value="NZ_QTSU01000003.1"/>
</dbReference>
<comment type="caution">
    <text evidence="1">The sequence shown here is derived from an EMBL/GenBank/DDBJ whole genome shotgun (WGS) entry which is preliminary data.</text>
</comment>
<organism evidence="1 2">
    <name type="scientific">Lysobacter silvisoli</name>
    <dbReference type="NCBI Taxonomy" id="2293254"/>
    <lineage>
        <taxon>Bacteria</taxon>
        <taxon>Pseudomonadati</taxon>
        <taxon>Pseudomonadota</taxon>
        <taxon>Gammaproteobacteria</taxon>
        <taxon>Lysobacterales</taxon>
        <taxon>Lysobacteraceae</taxon>
        <taxon>Lysobacter</taxon>
    </lineage>
</organism>
<accession>A0A371JY78</accession>
<keyword evidence="2" id="KW-1185">Reference proteome</keyword>
<dbReference type="AlphaFoldDB" id="A0A371JY78"/>
<dbReference type="Proteomes" id="UP000264492">
    <property type="component" value="Unassembled WGS sequence"/>
</dbReference>